<dbReference type="Proteomes" id="UP001629246">
    <property type="component" value="Unassembled WGS sequence"/>
</dbReference>
<dbReference type="Pfam" id="PF13356">
    <property type="entry name" value="Arm-DNA-bind_3"/>
    <property type="match status" value="1"/>
</dbReference>
<keyword evidence="8" id="KW-1185">Reference proteome</keyword>
<dbReference type="InterPro" id="IPR025166">
    <property type="entry name" value="Integrase_DNA_bind_dom"/>
</dbReference>
<evidence type="ECO:0000313" key="7">
    <source>
        <dbReference type="EMBL" id="MFL9926276.1"/>
    </source>
</evidence>
<dbReference type="EMBL" id="JAQQFM010000008">
    <property type="protein sequence ID" value="MFL9926276.1"/>
    <property type="molecule type" value="Genomic_DNA"/>
</dbReference>
<keyword evidence="2" id="KW-0229">DNA integration</keyword>
<dbReference type="InterPro" id="IPR038488">
    <property type="entry name" value="Integrase_DNA-bd_sf"/>
</dbReference>
<evidence type="ECO:0000313" key="8">
    <source>
        <dbReference type="Proteomes" id="UP001629246"/>
    </source>
</evidence>
<evidence type="ECO:0000259" key="6">
    <source>
        <dbReference type="Pfam" id="PF22022"/>
    </source>
</evidence>
<sequence>MPRIIEPLKDLQVKNAKPKDKSYKLSDGGGLYLLITPAGSKGWRLKYLYQGKEKLISLGTYPEVGLQEARKKRESNKELLANGTDPSGNRKAKKLADIEQAANSFEAIAREWLVKNRDGWVKSHYEKIAARLENDVFPYLGNKPIATITAPDL</sequence>
<evidence type="ECO:0000256" key="4">
    <source>
        <dbReference type="SAM" id="MobiDB-lite"/>
    </source>
</evidence>
<evidence type="ECO:0000256" key="1">
    <source>
        <dbReference type="ARBA" id="ARBA00008857"/>
    </source>
</evidence>
<dbReference type="PANTHER" id="PTHR30629">
    <property type="entry name" value="PROPHAGE INTEGRASE"/>
    <property type="match status" value="1"/>
</dbReference>
<name>A0ABW9ABK9_9BURK</name>
<evidence type="ECO:0000256" key="3">
    <source>
        <dbReference type="ARBA" id="ARBA00023125"/>
    </source>
</evidence>
<dbReference type="PANTHER" id="PTHR30629:SF2">
    <property type="entry name" value="PROPHAGE INTEGRASE INTS-RELATED"/>
    <property type="match status" value="1"/>
</dbReference>
<gene>
    <name evidence="7" type="ORF">PQR62_18510</name>
</gene>
<accession>A0ABW9ABK9</accession>
<evidence type="ECO:0000256" key="2">
    <source>
        <dbReference type="ARBA" id="ARBA00022908"/>
    </source>
</evidence>
<feature type="region of interest" description="Disordered" evidence="4">
    <location>
        <begin position="72"/>
        <end position="92"/>
    </location>
</feature>
<organism evidence="7 8">
    <name type="scientific">Herbaspirillum lusitanum</name>
    <dbReference type="NCBI Taxonomy" id="213312"/>
    <lineage>
        <taxon>Bacteria</taxon>
        <taxon>Pseudomonadati</taxon>
        <taxon>Pseudomonadota</taxon>
        <taxon>Betaproteobacteria</taxon>
        <taxon>Burkholderiales</taxon>
        <taxon>Oxalobacteraceae</taxon>
        <taxon>Herbaspirillum</taxon>
    </lineage>
</organism>
<dbReference type="Pfam" id="PF22022">
    <property type="entry name" value="Phage_int_M"/>
    <property type="match status" value="1"/>
</dbReference>
<dbReference type="Gene3D" id="1.10.150.130">
    <property type="match status" value="1"/>
</dbReference>
<reference evidence="7 8" key="1">
    <citation type="journal article" date="2024" name="Chem. Sci.">
        <title>Discovery of megapolipeptins by genome mining of a Burkholderiales bacteria collection.</title>
        <authorList>
            <person name="Paulo B.S."/>
            <person name="Recchia M.J.J."/>
            <person name="Lee S."/>
            <person name="Fergusson C.H."/>
            <person name="Romanowski S.B."/>
            <person name="Hernandez A."/>
            <person name="Krull N."/>
            <person name="Liu D.Y."/>
            <person name="Cavanagh H."/>
            <person name="Bos A."/>
            <person name="Gray C.A."/>
            <person name="Murphy B.T."/>
            <person name="Linington R.G."/>
            <person name="Eustaquio A.S."/>
        </authorList>
    </citation>
    <scope>NUCLEOTIDE SEQUENCE [LARGE SCALE GENOMIC DNA]</scope>
    <source>
        <strain evidence="7 8">RL21-008-BIB-A</strain>
    </source>
</reference>
<dbReference type="InterPro" id="IPR050808">
    <property type="entry name" value="Phage_Integrase"/>
</dbReference>
<feature type="domain" description="Integrase DNA-binding" evidence="5">
    <location>
        <begin position="8"/>
        <end position="93"/>
    </location>
</feature>
<feature type="domain" description="Phage integrase central" evidence="6">
    <location>
        <begin position="105"/>
        <end position="153"/>
    </location>
</feature>
<dbReference type="InterPro" id="IPR053876">
    <property type="entry name" value="Phage_int_M"/>
</dbReference>
<proteinExistence type="inferred from homology"/>
<comment type="caution">
    <text evidence="7">The sequence shown here is derived from an EMBL/GenBank/DDBJ whole genome shotgun (WGS) entry which is preliminary data.</text>
</comment>
<comment type="similarity">
    <text evidence="1">Belongs to the 'phage' integrase family.</text>
</comment>
<evidence type="ECO:0000259" key="5">
    <source>
        <dbReference type="Pfam" id="PF13356"/>
    </source>
</evidence>
<protein>
    <submittedName>
        <fullName evidence="7">Integrase arm-type DNA-binding domain-containing protein</fullName>
    </submittedName>
</protein>
<dbReference type="InterPro" id="IPR010998">
    <property type="entry name" value="Integrase_recombinase_N"/>
</dbReference>
<dbReference type="Gene3D" id="3.30.160.390">
    <property type="entry name" value="Integrase, DNA-binding domain"/>
    <property type="match status" value="1"/>
</dbReference>
<dbReference type="RefSeq" id="WP_408159484.1">
    <property type="nucleotide sequence ID" value="NZ_JAQQFM010000008.1"/>
</dbReference>
<dbReference type="GO" id="GO:0003677">
    <property type="term" value="F:DNA binding"/>
    <property type="evidence" value="ECO:0007669"/>
    <property type="project" value="UniProtKB-KW"/>
</dbReference>
<keyword evidence="3 7" id="KW-0238">DNA-binding</keyword>